<dbReference type="GO" id="GO:0006513">
    <property type="term" value="P:protein monoubiquitination"/>
    <property type="evidence" value="ECO:0007669"/>
    <property type="project" value="TreeGrafter"/>
</dbReference>
<evidence type="ECO:0000256" key="1">
    <source>
        <dbReference type="ARBA" id="ARBA00000900"/>
    </source>
</evidence>
<evidence type="ECO:0000313" key="10">
    <source>
        <dbReference type="EMBL" id="KFB48519.1"/>
    </source>
</evidence>
<dbReference type="EnsemblMetazoa" id="ASIC016826-RA">
    <property type="protein sequence ID" value="ASIC016826-PA"/>
    <property type="gene ID" value="ASIC016826"/>
</dbReference>
<dbReference type="PROSITE" id="PS50089">
    <property type="entry name" value="ZF_RING_2"/>
    <property type="match status" value="1"/>
</dbReference>
<evidence type="ECO:0000256" key="3">
    <source>
        <dbReference type="ARBA" id="ARBA00022679"/>
    </source>
</evidence>
<dbReference type="GO" id="GO:0000209">
    <property type="term" value="P:protein polyubiquitination"/>
    <property type="evidence" value="ECO:0007669"/>
    <property type="project" value="TreeGrafter"/>
</dbReference>
<dbReference type="PANTHER" id="PTHR46077">
    <property type="entry name" value="E3 UBIQUITIN-PROTEIN LIGASE TOPORS"/>
    <property type="match status" value="1"/>
</dbReference>
<dbReference type="SMART" id="SM00184">
    <property type="entry name" value="RING"/>
    <property type="match status" value="1"/>
</dbReference>
<feature type="region of interest" description="Disordered" evidence="8">
    <location>
        <begin position="1"/>
        <end position="46"/>
    </location>
</feature>
<feature type="compositionally biased region" description="Low complexity" evidence="8">
    <location>
        <begin position="1095"/>
        <end position="1119"/>
    </location>
</feature>
<dbReference type="InterPro" id="IPR017907">
    <property type="entry name" value="Znf_RING_CS"/>
</dbReference>
<evidence type="ECO:0000256" key="7">
    <source>
        <dbReference type="PROSITE-ProRule" id="PRU00175"/>
    </source>
</evidence>
<keyword evidence="3" id="KW-0808">Transferase</keyword>
<dbReference type="Pfam" id="PF13639">
    <property type="entry name" value="zf-RING_2"/>
    <property type="match status" value="1"/>
</dbReference>
<feature type="region of interest" description="Disordered" evidence="8">
    <location>
        <begin position="999"/>
        <end position="1039"/>
    </location>
</feature>
<feature type="compositionally biased region" description="Low complexity" evidence="8">
    <location>
        <begin position="894"/>
        <end position="913"/>
    </location>
</feature>
<dbReference type="VEuPathDB" id="VectorBase:ASIS011565"/>
<dbReference type="InterPro" id="IPR058745">
    <property type="entry name" value="PWI_Topors"/>
</dbReference>
<dbReference type="OrthoDB" id="365379at2759"/>
<dbReference type="PROSITE" id="PS00518">
    <property type="entry name" value="ZF_RING_1"/>
    <property type="match status" value="1"/>
</dbReference>
<dbReference type="Pfam" id="PF26084">
    <property type="entry name" value="PWI_Topors"/>
    <property type="match status" value="1"/>
</dbReference>
<dbReference type="InterPro" id="IPR001841">
    <property type="entry name" value="Znf_RING"/>
</dbReference>
<keyword evidence="5 7" id="KW-0863">Zinc-finger</keyword>
<dbReference type="VEuPathDB" id="VectorBase:ASIC016826"/>
<dbReference type="STRING" id="74873.A0A084WE75"/>
<comment type="catalytic activity">
    <reaction evidence="1">
        <text>S-ubiquitinyl-[E2 ubiquitin-conjugating enzyme]-L-cysteine + [acceptor protein]-L-lysine = [E2 ubiquitin-conjugating enzyme]-L-cysteine + N(6)-ubiquitinyl-[acceptor protein]-L-lysine.</text>
        <dbReference type="EC" id="2.3.2.27"/>
    </reaction>
</comment>
<gene>
    <name evidence="10" type="ORF">ZHAS_00016826</name>
</gene>
<feature type="compositionally biased region" description="Polar residues" evidence="8">
    <location>
        <begin position="864"/>
        <end position="875"/>
    </location>
</feature>
<evidence type="ECO:0000256" key="5">
    <source>
        <dbReference type="ARBA" id="ARBA00022771"/>
    </source>
</evidence>
<evidence type="ECO:0000256" key="2">
    <source>
        <dbReference type="ARBA" id="ARBA00012483"/>
    </source>
</evidence>
<reference evidence="10 12" key="1">
    <citation type="journal article" date="2014" name="BMC Genomics">
        <title>Genome sequence of Anopheles sinensis provides insight into genetics basis of mosquito competence for malaria parasites.</title>
        <authorList>
            <person name="Zhou D."/>
            <person name="Zhang D."/>
            <person name="Ding G."/>
            <person name="Shi L."/>
            <person name="Hou Q."/>
            <person name="Ye Y."/>
            <person name="Xu Y."/>
            <person name="Zhou H."/>
            <person name="Xiong C."/>
            <person name="Li S."/>
            <person name="Yu J."/>
            <person name="Hong S."/>
            <person name="Yu X."/>
            <person name="Zou P."/>
            <person name="Chen C."/>
            <person name="Chang X."/>
            <person name="Wang W."/>
            <person name="Lv Y."/>
            <person name="Sun Y."/>
            <person name="Ma L."/>
            <person name="Shen B."/>
            <person name="Zhu C."/>
        </authorList>
    </citation>
    <scope>NUCLEOTIDE SEQUENCE [LARGE SCALE GENOMIC DNA]</scope>
</reference>
<feature type="region of interest" description="Disordered" evidence="8">
    <location>
        <begin position="930"/>
        <end position="956"/>
    </location>
</feature>
<protein>
    <recommendedName>
        <fullName evidence="2">RING-type E3 ubiquitin transferase</fullName>
        <ecNumber evidence="2">2.3.2.27</ecNumber>
    </recommendedName>
</protein>
<feature type="compositionally biased region" description="Low complexity" evidence="8">
    <location>
        <begin position="663"/>
        <end position="726"/>
    </location>
</feature>
<dbReference type="InterPro" id="IPR013083">
    <property type="entry name" value="Znf_RING/FYVE/PHD"/>
</dbReference>
<feature type="region of interest" description="Disordered" evidence="8">
    <location>
        <begin position="498"/>
        <end position="527"/>
    </location>
</feature>
<dbReference type="AlphaFoldDB" id="A0A084WE75"/>
<dbReference type="GO" id="GO:0061630">
    <property type="term" value="F:ubiquitin protein ligase activity"/>
    <property type="evidence" value="ECO:0007669"/>
    <property type="project" value="UniProtKB-EC"/>
</dbReference>
<proteinExistence type="predicted"/>
<dbReference type="GO" id="GO:0008270">
    <property type="term" value="F:zinc ion binding"/>
    <property type="evidence" value="ECO:0007669"/>
    <property type="project" value="UniProtKB-KW"/>
</dbReference>
<feature type="compositionally biased region" description="Low complexity" evidence="8">
    <location>
        <begin position="338"/>
        <end position="365"/>
    </location>
</feature>
<organism evidence="10">
    <name type="scientific">Anopheles sinensis</name>
    <name type="common">Mosquito</name>
    <dbReference type="NCBI Taxonomy" id="74873"/>
    <lineage>
        <taxon>Eukaryota</taxon>
        <taxon>Metazoa</taxon>
        <taxon>Ecdysozoa</taxon>
        <taxon>Arthropoda</taxon>
        <taxon>Hexapoda</taxon>
        <taxon>Insecta</taxon>
        <taxon>Pterygota</taxon>
        <taxon>Neoptera</taxon>
        <taxon>Endopterygota</taxon>
        <taxon>Diptera</taxon>
        <taxon>Nematocera</taxon>
        <taxon>Culicoidea</taxon>
        <taxon>Culicidae</taxon>
        <taxon>Anophelinae</taxon>
        <taxon>Anopheles</taxon>
    </lineage>
</organism>
<evidence type="ECO:0000259" key="9">
    <source>
        <dbReference type="PROSITE" id="PS50089"/>
    </source>
</evidence>
<keyword evidence="4" id="KW-0479">Metal-binding</keyword>
<name>A0A084WE75_ANOSI</name>
<dbReference type="VEuPathDB" id="VectorBase:ASIS004752"/>
<feature type="compositionally biased region" description="Basic residues" evidence="8">
    <location>
        <begin position="753"/>
        <end position="764"/>
    </location>
</feature>
<dbReference type="Proteomes" id="UP000030765">
    <property type="component" value="Unassembled WGS sequence"/>
</dbReference>
<evidence type="ECO:0000256" key="4">
    <source>
        <dbReference type="ARBA" id="ARBA00022723"/>
    </source>
</evidence>
<dbReference type="OMA" id="VIIKRCH"/>
<feature type="compositionally biased region" description="Low complexity" evidence="8">
    <location>
        <begin position="800"/>
        <end position="816"/>
    </location>
</feature>
<dbReference type="EC" id="2.3.2.27" evidence="2"/>
<dbReference type="EMBL" id="KE525341">
    <property type="protein sequence ID" value="KFB48519.1"/>
    <property type="molecule type" value="Genomic_DNA"/>
</dbReference>
<evidence type="ECO:0000313" key="12">
    <source>
        <dbReference type="Proteomes" id="UP000030765"/>
    </source>
</evidence>
<dbReference type="CDD" id="cd16574">
    <property type="entry name" value="RING-HC_Topors"/>
    <property type="match status" value="1"/>
</dbReference>
<feature type="region of interest" description="Disordered" evidence="8">
    <location>
        <begin position="1180"/>
        <end position="1212"/>
    </location>
</feature>
<feature type="region of interest" description="Disordered" evidence="8">
    <location>
        <begin position="892"/>
        <end position="913"/>
    </location>
</feature>
<feature type="domain" description="RING-type" evidence="9">
    <location>
        <begin position="51"/>
        <end position="90"/>
    </location>
</feature>
<evidence type="ECO:0000256" key="8">
    <source>
        <dbReference type="SAM" id="MobiDB-lite"/>
    </source>
</evidence>
<keyword evidence="12" id="KW-1185">Reference proteome</keyword>
<evidence type="ECO:0000256" key="6">
    <source>
        <dbReference type="ARBA" id="ARBA00022833"/>
    </source>
</evidence>
<keyword evidence="6" id="KW-0862">Zinc</keyword>
<feature type="compositionally biased region" description="Basic residues" evidence="8">
    <location>
        <begin position="633"/>
        <end position="642"/>
    </location>
</feature>
<evidence type="ECO:0000313" key="11">
    <source>
        <dbReference type="EnsemblMetazoa" id="ASIC016826-PA"/>
    </source>
</evidence>
<sequence length="1212" mass="130120">MEELGVVDCPPTPEILPVSSTPPARHEITYSSSSEDPDESADGRRSPPPKCAICLGKCRQPSYTNSCSHRFCFQCLWEWSKVKPECPLCKQSFIEIAYRNRADSQPFITPVPRPLDEQRHEIYQQQLNFLLTDRAPHRFLYSTSLRVRPSQHELLQELFRHQSNDVQRFVREFGNQPIPSRLNTIGWRRFIYEQRLFARPLPDINGCFRDTSASFYQNNSTQLNRIMPWAERELFALNVPRSGIHIITMMQETDVDSHSFLEGLNNILPLQHRAHFQHELVNFARSPYDMIGYDRCVQYDPPFSVRPSLPASPLNFISSSEPDDDEVVFLPSSPEPAPASAGSGSNNNSNHSTSHSNGSQGSASSRRVGRTQFHIEARSSVQTVIMTGTLRESGAAAGASDGAVPLATTGTQTPQVIEVNDDAATPPSAQPSGTLMPRAGTSTLRDGDNIELSSSDSDECQFVREQKPPHLRTPDHVVDLESASDSDVVFVDEAGTIPAPKVSSAEGGTGDAAAASQTSQQDSLKKETSTGCLEYNQGASTSSGYCGGMSGGSGASGSGTTVGLRPRHYAMPSLNRYAGGIGMKSIYEASDTDDDSDGDRMLGSVFKGSSESSSASSSHEEFRFRSVQQQASRGRKRKRLVKRVAVPPPKQRAKKATRERAKSVSSDSSMDSGSSTSSRSSSSSSSSSSSTNSSSSRSSSTSSTNSSSSSTSSSSSSSSTTTTNRSLPSEAVVKSSKRRKRQTSSNPKDAAKRARSKKTRKSKQLARGSAKLPKDVPTPDVGVKSNRRKRSQQSPRPTPAASGSNKSSTKASSKGTTTKRRKKKAKTSDTRARGGKRTKRESKMEASPVIGDRKRDHYFVETRPSCSPTEETGSNRTRRLKSVIIKRCHYNRKPTTATTTTTSTTTEEPSSAPVDVKISIRIPATVEATLNQEPSTSGLPPPVAQPMDDSTDRRQETAATLLQLSSPASDSGSDTAELDENAWDILKFPLNVVLSGSEPARDQVPQHHPTGAAEETLQTQQSTDQSDHQQPFPLDGGGILMEEESNSIASESLFVPAASWELGGAGEASTVVHDDGGSSSHEPPLATATTEDRLSSAAASPFSSVSFPPSTASFSTSPTLSQAVPTRPPSPVELLDVVGTMDSESPLPSSVVDIGAIDGTIEDIMATPEEVPAIGEEEMPAVSDAPPSDGCVLEGVPEASAGTETVGAEVEL</sequence>
<feature type="region of interest" description="Disordered" evidence="8">
    <location>
        <begin position="589"/>
        <end position="877"/>
    </location>
</feature>
<feature type="region of interest" description="Disordered" evidence="8">
    <location>
        <begin position="422"/>
        <end position="459"/>
    </location>
</feature>
<feature type="compositionally biased region" description="Basic and acidic residues" evidence="8">
    <location>
        <begin position="851"/>
        <end position="860"/>
    </location>
</feature>
<dbReference type="EMBL" id="ATLV01023193">
    <property type="status" value="NOT_ANNOTATED_CDS"/>
    <property type="molecule type" value="Genomic_DNA"/>
</dbReference>
<dbReference type="Gene3D" id="3.30.40.10">
    <property type="entry name" value="Zinc/RING finger domain, C3HC4 (zinc finger)"/>
    <property type="match status" value="1"/>
</dbReference>
<accession>A0A084WE75</accession>
<feature type="compositionally biased region" description="Low complexity" evidence="8">
    <location>
        <begin position="511"/>
        <end position="522"/>
    </location>
</feature>
<dbReference type="PANTHER" id="PTHR46077:SF5">
    <property type="entry name" value="RING-TYPE DOMAIN-CONTAINING PROTEIN"/>
    <property type="match status" value="1"/>
</dbReference>
<dbReference type="InterPro" id="IPR058746">
    <property type="entry name" value="Znf_RING-type_Topors"/>
</dbReference>
<feature type="compositionally biased region" description="Low complexity" evidence="8">
    <location>
        <begin position="1018"/>
        <end position="1030"/>
    </location>
</feature>
<reference evidence="11" key="2">
    <citation type="submission" date="2020-05" db="UniProtKB">
        <authorList>
            <consortium name="EnsemblMetazoa"/>
        </authorList>
    </citation>
    <scope>IDENTIFICATION</scope>
</reference>
<feature type="region of interest" description="Disordered" evidence="8">
    <location>
        <begin position="1068"/>
        <end position="1129"/>
    </location>
</feature>
<feature type="region of interest" description="Disordered" evidence="8">
    <location>
        <begin position="315"/>
        <end position="369"/>
    </location>
</feature>
<dbReference type="SUPFAM" id="SSF57850">
    <property type="entry name" value="RING/U-box"/>
    <property type="match status" value="1"/>
</dbReference>